<feature type="transmembrane region" description="Helical" evidence="8">
    <location>
        <begin position="226"/>
        <end position="251"/>
    </location>
</feature>
<feature type="transmembrane region" description="Helical" evidence="8">
    <location>
        <begin position="142"/>
        <end position="166"/>
    </location>
</feature>
<feature type="transmembrane region" description="Helical" evidence="8">
    <location>
        <begin position="377"/>
        <end position="398"/>
    </location>
</feature>
<dbReference type="GO" id="GO:1990961">
    <property type="term" value="P:xenobiotic detoxification by transmembrane export across the plasma membrane"/>
    <property type="evidence" value="ECO:0007669"/>
    <property type="project" value="InterPro"/>
</dbReference>
<feature type="transmembrane region" description="Helical" evidence="8">
    <location>
        <begin position="288"/>
        <end position="310"/>
    </location>
</feature>
<dbReference type="InterPro" id="IPR050189">
    <property type="entry name" value="MFS_Efflux_Transporters"/>
</dbReference>
<dbReference type="PANTHER" id="PTHR43124:SF3">
    <property type="entry name" value="CHLORAMPHENICOL EFFLUX PUMP RV0191"/>
    <property type="match status" value="1"/>
</dbReference>
<evidence type="ECO:0000259" key="9">
    <source>
        <dbReference type="PROSITE" id="PS50850"/>
    </source>
</evidence>
<accession>A0A8A1V3J3</accession>
<dbReference type="Pfam" id="PF07690">
    <property type="entry name" value="MFS_1"/>
    <property type="match status" value="1"/>
</dbReference>
<dbReference type="EMBL" id="MW601942">
    <property type="protein sequence ID" value="QST87835.1"/>
    <property type="molecule type" value="Genomic_DNA"/>
</dbReference>
<dbReference type="NCBIfam" id="TIGR00710">
    <property type="entry name" value="efflux_Bcr_CflA"/>
    <property type="match status" value="1"/>
</dbReference>
<dbReference type="InterPro" id="IPR004812">
    <property type="entry name" value="Efflux_drug-R_Bcr/CmlA"/>
</dbReference>
<evidence type="ECO:0000256" key="4">
    <source>
        <dbReference type="ARBA" id="ARBA00022475"/>
    </source>
</evidence>
<evidence type="ECO:0000256" key="1">
    <source>
        <dbReference type="ARBA" id="ARBA00004651"/>
    </source>
</evidence>
<evidence type="ECO:0000313" key="10">
    <source>
        <dbReference type="EMBL" id="QST87835.1"/>
    </source>
</evidence>
<feature type="domain" description="Major facilitator superfamily (MFS) profile" evidence="9">
    <location>
        <begin position="18"/>
        <end position="402"/>
    </location>
</feature>
<dbReference type="InterPro" id="IPR005829">
    <property type="entry name" value="Sugar_transporter_CS"/>
</dbReference>
<evidence type="ECO:0000256" key="3">
    <source>
        <dbReference type="ARBA" id="ARBA00022448"/>
    </source>
</evidence>
<dbReference type="GO" id="GO:0042910">
    <property type="term" value="F:xenobiotic transmembrane transporter activity"/>
    <property type="evidence" value="ECO:0007669"/>
    <property type="project" value="InterPro"/>
</dbReference>
<dbReference type="CDD" id="cd17320">
    <property type="entry name" value="MFS_MdfA_MDR_like"/>
    <property type="match status" value="1"/>
</dbReference>
<comment type="similarity">
    <text evidence="2">Belongs to the major facilitator superfamily. Bcr/CmlA family.</text>
</comment>
<dbReference type="AlphaFoldDB" id="A0A8A1V3J3"/>
<comment type="subcellular location">
    <subcellularLocation>
        <location evidence="1">Cell membrane</location>
        <topology evidence="1">Multi-pass membrane protein</topology>
    </subcellularLocation>
</comment>
<keyword evidence="4" id="KW-1003">Cell membrane</keyword>
<sequence>MPNLFRSPEKSVKNLFWFPLFLLLYSFTGNVSNDIYMPSMPILVHVFNTDDHWVQLTLAMWFLGAAAPQLLMGPIADCYGRRALLFWGGLIFLLSTLICAVSTHIGWLIVARFFQGVGVCSLTIVSFVVIHELFTGHHAVRLLALLNVCNSVAPLLGPLLGGYIFLLLGWRANFFIVFFLALIGLIGLWRCLPESKIPLDYQALAPKMLFSNYLALLKNRLFMTHLISYGLFFSGMIAYLSGAPFVIINLLKIPAQHFGLTQLAVFGAFMLTSLLVGKLVQRYGSHKIIWLGAIIIVLSSVVMVWCSIILPHSLYGFVGSMMGYAAGFGLAGSPLAKETLSANPQAGGFAAAMLGFSMTGFSSLASIIVSAVYNQTIISVAAIILIISLLALLIIFLIPRKR</sequence>
<keyword evidence="7 8" id="KW-0472">Membrane</keyword>
<evidence type="ECO:0000256" key="5">
    <source>
        <dbReference type="ARBA" id="ARBA00022692"/>
    </source>
</evidence>
<feature type="transmembrane region" description="Helical" evidence="8">
    <location>
        <begin position="84"/>
        <end position="107"/>
    </location>
</feature>
<evidence type="ECO:0000256" key="7">
    <source>
        <dbReference type="ARBA" id="ARBA00023136"/>
    </source>
</evidence>
<reference evidence="10" key="1">
    <citation type="journal article" name="Antibiotics">
        <title>Novel Soil-Derived Beta-Lactam, Chloramphenicol, Fosfomycin and Trimethoprim Resistance Genes Revealed by Functional Metagenomics.</title>
        <authorList>
            <person name="Willms I.M."/>
            <person name="Grote M."/>
            <person name="Kocatuerk M."/>
            <person name="Singhoff L."/>
            <person name="Kraft A.A."/>
            <person name="Bolz S.H."/>
            <person name="Nacke H."/>
        </authorList>
    </citation>
    <scope>NUCLEOTIDE SEQUENCE</scope>
</reference>
<keyword evidence="5 8" id="KW-0812">Transmembrane</keyword>
<feature type="transmembrane region" description="Helical" evidence="8">
    <location>
        <begin position="348"/>
        <end position="371"/>
    </location>
</feature>
<organism evidence="10">
    <name type="scientific">uncultured organism</name>
    <dbReference type="NCBI Taxonomy" id="155900"/>
    <lineage>
        <taxon>unclassified sequences</taxon>
        <taxon>environmental samples</taxon>
    </lineage>
</organism>
<dbReference type="Gene3D" id="1.20.1720.10">
    <property type="entry name" value="Multidrug resistance protein D"/>
    <property type="match status" value="1"/>
</dbReference>
<keyword evidence="3" id="KW-0813">Transport</keyword>
<dbReference type="PANTHER" id="PTHR43124">
    <property type="entry name" value="PURINE EFFLUX PUMP PBUE"/>
    <property type="match status" value="1"/>
</dbReference>
<evidence type="ECO:0000256" key="6">
    <source>
        <dbReference type="ARBA" id="ARBA00022989"/>
    </source>
</evidence>
<dbReference type="PROSITE" id="PS00216">
    <property type="entry name" value="SUGAR_TRANSPORT_1"/>
    <property type="match status" value="1"/>
</dbReference>
<dbReference type="InterPro" id="IPR011701">
    <property type="entry name" value="MFS"/>
</dbReference>
<dbReference type="SUPFAM" id="SSF103473">
    <property type="entry name" value="MFS general substrate transporter"/>
    <property type="match status" value="1"/>
</dbReference>
<name>A0A8A1V3J3_9ZZZZ</name>
<keyword evidence="6 8" id="KW-1133">Transmembrane helix</keyword>
<feature type="transmembrane region" description="Helical" evidence="8">
    <location>
        <begin position="316"/>
        <end position="336"/>
    </location>
</feature>
<dbReference type="InterPro" id="IPR036259">
    <property type="entry name" value="MFS_trans_sf"/>
</dbReference>
<dbReference type="InterPro" id="IPR020846">
    <property type="entry name" value="MFS_dom"/>
</dbReference>
<protein>
    <submittedName>
        <fullName evidence="10">Chloramphenicol resistance protein</fullName>
    </submittedName>
</protein>
<feature type="transmembrane region" description="Helical" evidence="8">
    <location>
        <begin position="113"/>
        <end position="130"/>
    </location>
</feature>
<evidence type="ECO:0000256" key="2">
    <source>
        <dbReference type="ARBA" id="ARBA00006236"/>
    </source>
</evidence>
<evidence type="ECO:0000256" key="8">
    <source>
        <dbReference type="SAM" id="Phobius"/>
    </source>
</evidence>
<proteinExistence type="inferred from homology"/>
<dbReference type="PROSITE" id="PS50850">
    <property type="entry name" value="MFS"/>
    <property type="match status" value="1"/>
</dbReference>
<dbReference type="GO" id="GO:0005886">
    <property type="term" value="C:plasma membrane"/>
    <property type="evidence" value="ECO:0007669"/>
    <property type="project" value="UniProtKB-SubCell"/>
</dbReference>
<feature type="transmembrane region" description="Helical" evidence="8">
    <location>
        <begin position="52"/>
        <end position="72"/>
    </location>
</feature>
<feature type="transmembrane region" description="Helical" evidence="8">
    <location>
        <begin position="257"/>
        <end position="276"/>
    </location>
</feature>
<feature type="transmembrane region" description="Helical" evidence="8">
    <location>
        <begin position="172"/>
        <end position="192"/>
    </location>
</feature>